<feature type="transmembrane region" description="Helical" evidence="6">
    <location>
        <begin position="44"/>
        <end position="66"/>
    </location>
</feature>
<gene>
    <name evidence="7" type="ORF">CQA57_03690</name>
</gene>
<evidence type="ECO:0000256" key="3">
    <source>
        <dbReference type="ARBA" id="ARBA00022692"/>
    </source>
</evidence>
<keyword evidence="5 6" id="KW-0472">Membrane</keyword>
<evidence type="ECO:0000256" key="4">
    <source>
        <dbReference type="ARBA" id="ARBA00022989"/>
    </source>
</evidence>
<dbReference type="InterPro" id="IPR001123">
    <property type="entry name" value="LeuE-type"/>
</dbReference>
<reference evidence="7 8" key="1">
    <citation type="submission" date="2018-04" db="EMBL/GenBank/DDBJ databases">
        <title>Novel Campyloabacter and Helicobacter Species and Strains.</title>
        <authorList>
            <person name="Mannion A.J."/>
            <person name="Shen Z."/>
            <person name="Fox J.G."/>
        </authorList>
    </citation>
    <scope>NUCLEOTIDE SEQUENCE [LARGE SCALE GENOMIC DNA]</scope>
    <source>
        <strain evidence="7 8">MIT 04-9362</strain>
    </source>
</reference>
<dbReference type="EMBL" id="NXLX01000007">
    <property type="protein sequence ID" value="RDU73927.1"/>
    <property type="molecule type" value="Genomic_DNA"/>
</dbReference>
<organism evidence="7 8">
    <name type="scientific">Helicobacter anseris</name>
    <dbReference type="NCBI Taxonomy" id="375926"/>
    <lineage>
        <taxon>Bacteria</taxon>
        <taxon>Pseudomonadati</taxon>
        <taxon>Campylobacterota</taxon>
        <taxon>Epsilonproteobacteria</taxon>
        <taxon>Campylobacterales</taxon>
        <taxon>Helicobacteraceae</taxon>
        <taxon>Helicobacter</taxon>
    </lineage>
</organism>
<feature type="transmembrane region" description="Helical" evidence="6">
    <location>
        <begin position="185"/>
        <end position="209"/>
    </location>
</feature>
<proteinExistence type="predicted"/>
<evidence type="ECO:0000313" key="8">
    <source>
        <dbReference type="Proteomes" id="UP000256695"/>
    </source>
</evidence>
<evidence type="ECO:0000256" key="5">
    <source>
        <dbReference type="ARBA" id="ARBA00023136"/>
    </source>
</evidence>
<dbReference type="GO" id="GO:0015171">
    <property type="term" value="F:amino acid transmembrane transporter activity"/>
    <property type="evidence" value="ECO:0007669"/>
    <property type="project" value="TreeGrafter"/>
</dbReference>
<evidence type="ECO:0000256" key="1">
    <source>
        <dbReference type="ARBA" id="ARBA00004651"/>
    </source>
</evidence>
<comment type="subcellular location">
    <subcellularLocation>
        <location evidence="1">Cell membrane</location>
        <topology evidence="1">Multi-pass membrane protein</topology>
    </subcellularLocation>
</comment>
<feature type="transmembrane region" description="Helical" evidence="6">
    <location>
        <begin position="12"/>
        <end position="32"/>
    </location>
</feature>
<feature type="transmembrane region" description="Helical" evidence="6">
    <location>
        <begin position="78"/>
        <end position="97"/>
    </location>
</feature>
<dbReference type="RefSeq" id="WP_115578893.1">
    <property type="nucleotide sequence ID" value="NZ_NXLX01000007.1"/>
</dbReference>
<sequence length="213" mass="23811">MLDTLSQYQNAIGSILTIWILAVIMPGPDMFLVIRTAIKGKAQAVMCAFGIVAGTFVWLIVGFFLINLLNKTSFFDYMQLAGGCYLIYMSIKIFLSLKNTSNSSYQETPSIQDKFKSFLSGIITNLSNPKPPIFVSIILAKLPPNTPYLIDIFLLSAMLLIPTFWFCFVVKIFTIKKFLNAFLKYAKLIDVIAGIVFGLFGLNLIYGVIEKVL</sequence>
<evidence type="ECO:0000256" key="2">
    <source>
        <dbReference type="ARBA" id="ARBA00022475"/>
    </source>
</evidence>
<evidence type="ECO:0000313" key="7">
    <source>
        <dbReference type="EMBL" id="RDU73927.1"/>
    </source>
</evidence>
<comment type="caution">
    <text evidence="7">The sequence shown here is derived from an EMBL/GenBank/DDBJ whole genome shotgun (WGS) entry which is preliminary data.</text>
</comment>
<dbReference type="GO" id="GO:0005886">
    <property type="term" value="C:plasma membrane"/>
    <property type="evidence" value="ECO:0007669"/>
    <property type="project" value="UniProtKB-SubCell"/>
</dbReference>
<keyword evidence="4 6" id="KW-1133">Transmembrane helix</keyword>
<evidence type="ECO:0008006" key="9">
    <source>
        <dbReference type="Google" id="ProtNLM"/>
    </source>
</evidence>
<dbReference type="Pfam" id="PF01810">
    <property type="entry name" value="LysE"/>
    <property type="match status" value="1"/>
</dbReference>
<dbReference type="OrthoDB" id="5340182at2"/>
<keyword evidence="3 6" id="KW-0812">Transmembrane</keyword>
<keyword evidence="8" id="KW-1185">Reference proteome</keyword>
<dbReference type="PANTHER" id="PTHR30086:SF20">
    <property type="entry name" value="ARGININE EXPORTER PROTEIN ARGO-RELATED"/>
    <property type="match status" value="1"/>
</dbReference>
<name>A0A3D8J8U2_9HELI</name>
<protein>
    <recommendedName>
        <fullName evidence="9">LysE family translocator</fullName>
    </recommendedName>
</protein>
<dbReference type="PANTHER" id="PTHR30086">
    <property type="entry name" value="ARGININE EXPORTER PROTEIN ARGO"/>
    <property type="match status" value="1"/>
</dbReference>
<dbReference type="AlphaFoldDB" id="A0A3D8J8U2"/>
<dbReference type="Proteomes" id="UP000256695">
    <property type="component" value="Unassembled WGS sequence"/>
</dbReference>
<keyword evidence="2" id="KW-1003">Cell membrane</keyword>
<evidence type="ECO:0000256" key="6">
    <source>
        <dbReference type="SAM" id="Phobius"/>
    </source>
</evidence>
<accession>A0A3D8J8U2</accession>
<feature type="transmembrane region" description="Helical" evidence="6">
    <location>
        <begin position="152"/>
        <end position="173"/>
    </location>
</feature>